<sequence length="354" mass="36105">MIQAAALQGLQPGTLFAAVGLMDNFLAASEDAREPPETMLQLLALACLSLATKRDETRAPGLYEYRNAAWVCLAIDDDGRPAYQAKDLAKQELLVMKALRWRLDRPTVHSFLQHYLRCMAHRRRDGAAPPPPPPPPFGNGGSASPASASAGNAALGELDTAAPNPAPPTAADALVPSASDVAPQRVLSLPTAGLQAGASLLAEVSLLYENLLMYDASTVALACVALAAAAGAGAAAEARLAAAPPRIVVRAALGNPYKRLAIDAAASAAAHAAGNADAADAAAAASAAAQAAADSAANAAAVGAAARAAARQTVAEVVASLGLPQSEVAPGLSYCYQDLQQAYRHHERMFAGRR</sequence>
<accession>A0A150G867</accession>
<dbReference type="InterPro" id="IPR006671">
    <property type="entry name" value="Cyclin_N"/>
</dbReference>
<evidence type="ECO:0000256" key="3">
    <source>
        <dbReference type="SAM" id="MobiDB-lite"/>
    </source>
</evidence>
<keyword evidence="1" id="KW-0132">Cell division</keyword>
<dbReference type="AlphaFoldDB" id="A0A150G867"/>
<feature type="region of interest" description="Disordered" evidence="3">
    <location>
        <begin position="123"/>
        <end position="150"/>
    </location>
</feature>
<proteinExistence type="predicted"/>
<dbReference type="OrthoDB" id="2013528at2759"/>
<protein>
    <submittedName>
        <fullName evidence="5">CYCD1.1 protein</fullName>
    </submittedName>
</protein>
<feature type="compositionally biased region" description="Pro residues" evidence="3">
    <location>
        <begin position="128"/>
        <end position="137"/>
    </location>
</feature>
<dbReference type="PANTHER" id="PTHR10177">
    <property type="entry name" value="CYCLINS"/>
    <property type="match status" value="1"/>
</dbReference>
<dbReference type="InterPro" id="IPR039361">
    <property type="entry name" value="Cyclin"/>
</dbReference>
<dbReference type="InterPro" id="IPR036915">
    <property type="entry name" value="Cyclin-like_sf"/>
</dbReference>
<keyword evidence="2" id="KW-0131">Cell cycle</keyword>
<evidence type="ECO:0000313" key="6">
    <source>
        <dbReference type="Proteomes" id="UP000075714"/>
    </source>
</evidence>
<feature type="domain" description="Cyclin N-terminal" evidence="4">
    <location>
        <begin position="2"/>
        <end position="103"/>
    </location>
</feature>
<dbReference type="SUPFAM" id="SSF47954">
    <property type="entry name" value="Cyclin-like"/>
    <property type="match status" value="1"/>
</dbReference>
<dbReference type="Pfam" id="PF00134">
    <property type="entry name" value="Cyclin_N"/>
    <property type="match status" value="1"/>
</dbReference>
<dbReference type="GO" id="GO:0051301">
    <property type="term" value="P:cell division"/>
    <property type="evidence" value="ECO:0007669"/>
    <property type="project" value="UniProtKB-KW"/>
</dbReference>
<keyword evidence="6" id="KW-1185">Reference proteome</keyword>
<organism evidence="5 6">
    <name type="scientific">Gonium pectorale</name>
    <name type="common">Green alga</name>
    <dbReference type="NCBI Taxonomy" id="33097"/>
    <lineage>
        <taxon>Eukaryota</taxon>
        <taxon>Viridiplantae</taxon>
        <taxon>Chlorophyta</taxon>
        <taxon>core chlorophytes</taxon>
        <taxon>Chlorophyceae</taxon>
        <taxon>CS clade</taxon>
        <taxon>Chlamydomonadales</taxon>
        <taxon>Volvocaceae</taxon>
        <taxon>Gonium</taxon>
    </lineage>
</organism>
<gene>
    <name evidence="5" type="ORF">GPECTOR_47g299</name>
</gene>
<reference evidence="6" key="1">
    <citation type="journal article" date="2016" name="Nat. Commun.">
        <title>The Gonium pectorale genome demonstrates co-option of cell cycle regulation during the evolution of multicellularity.</title>
        <authorList>
            <person name="Hanschen E.R."/>
            <person name="Marriage T.N."/>
            <person name="Ferris P.J."/>
            <person name="Hamaji T."/>
            <person name="Toyoda A."/>
            <person name="Fujiyama A."/>
            <person name="Neme R."/>
            <person name="Noguchi H."/>
            <person name="Minakuchi Y."/>
            <person name="Suzuki M."/>
            <person name="Kawai-Toyooka H."/>
            <person name="Smith D.R."/>
            <person name="Sparks H."/>
            <person name="Anderson J."/>
            <person name="Bakaric R."/>
            <person name="Luria V."/>
            <person name="Karger A."/>
            <person name="Kirschner M.W."/>
            <person name="Durand P.M."/>
            <person name="Michod R.E."/>
            <person name="Nozaki H."/>
            <person name="Olson B.J."/>
        </authorList>
    </citation>
    <scope>NUCLEOTIDE SEQUENCE [LARGE SCALE GENOMIC DNA]</scope>
    <source>
        <strain evidence="6">NIES-2863</strain>
    </source>
</reference>
<dbReference type="Proteomes" id="UP000075714">
    <property type="component" value="Unassembled WGS sequence"/>
</dbReference>
<dbReference type="Gene3D" id="1.10.472.10">
    <property type="entry name" value="Cyclin-like"/>
    <property type="match status" value="2"/>
</dbReference>
<evidence type="ECO:0000259" key="4">
    <source>
        <dbReference type="Pfam" id="PF00134"/>
    </source>
</evidence>
<evidence type="ECO:0000256" key="1">
    <source>
        <dbReference type="ARBA" id="ARBA00022618"/>
    </source>
</evidence>
<comment type="caution">
    <text evidence="5">The sequence shown here is derived from an EMBL/GenBank/DDBJ whole genome shotgun (WGS) entry which is preliminary data.</text>
</comment>
<name>A0A150G867_GONPE</name>
<evidence type="ECO:0000256" key="2">
    <source>
        <dbReference type="ARBA" id="ARBA00023306"/>
    </source>
</evidence>
<evidence type="ECO:0000313" key="5">
    <source>
        <dbReference type="EMBL" id="KXZ46024.1"/>
    </source>
</evidence>
<dbReference type="STRING" id="33097.A0A150G867"/>
<dbReference type="EMBL" id="LSYV01000048">
    <property type="protein sequence ID" value="KXZ46024.1"/>
    <property type="molecule type" value="Genomic_DNA"/>
</dbReference>